<evidence type="ECO:0000313" key="11">
    <source>
        <dbReference type="EMBL" id="EEB36117.1"/>
    </source>
</evidence>
<feature type="binding site" evidence="5">
    <location>
        <position position="332"/>
    </location>
    <ligand>
        <name>substrate</name>
    </ligand>
</feature>
<dbReference type="UniPathway" id="UPA00034">
    <property type="reaction ID" value="UER00027"/>
</dbReference>
<evidence type="ECO:0000256" key="7">
    <source>
        <dbReference type="PIRSR" id="PIRSR600183-50"/>
    </source>
</evidence>
<evidence type="ECO:0000256" key="1">
    <source>
        <dbReference type="ARBA" id="ARBA00001933"/>
    </source>
</evidence>
<feature type="binding site" evidence="5">
    <location>
        <position position="328"/>
    </location>
    <ligand>
        <name>substrate</name>
    </ligand>
</feature>
<comment type="similarity">
    <text evidence="5">Belongs to the Orn/Lys/Arg decarboxylase class-II family. LysA subfamily.</text>
</comment>
<feature type="binding site" evidence="5">
    <location>
        <position position="388"/>
    </location>
    <ligand>
        <name>pyridoxal 5'-phosphate</name>
        <dbReference type="ChEBI" id="CHEBI:597326"/>
    </ligand>
</feature>
<evidence type="ECO:0000256" key="5">
    <source>
        <dbReference type="HAMAP-Rule" id="MF_02120"/>
    </source>
</evidence>
<evidence type="ECO:0000259" key="9">
    <source>
        <dbReference type="Pfam" id="PF00278"/>
    </source>
</evidence>
<gene>
    <name evidence="5 11" type="primary">lysA</name>
    <name evidence="11" type="ORF">ANHYDRO_01028</name>
</gene>
<feature type="binding site" evidence="5">
    <location>
        <begin position="288"/>
        <end position="291"/>
    </location>
    <ligand>
        <name>pyridoxal 5'-phosphate</name>
        <dbReference type="ChEBI" id="CHEBI:597326"/>
    </ligand>
</feature>
<evidence type="ECO:0000256" key="6">
    <source>
        <dbReference type="NCBIfam" id="TIGR01048"/>
    </source>
</evidence>
<dbReference type="Pfam" id="PF02784">
    <property type="entry name" value="Orn_Arg_deC_N"/>
    <property type="match status" value="1"/>
</dbReference>
<evidence type="ECO:0000256" key="8">
    <source>
        <dbReference type="RuleBase" id="RU003738"/>
    </source>
</evidence>
<dbReference type="PANTHER" id="PTHR43727:SF2">
    <property type="entry name" value="GROUP IV DECARBOXYLASE"/>
    <property type="match status" value="1"/>
</dbReference>
<dbReference type="EMBL" id="ABXA01000026">
    <property type="protein sequence ID" value="EEB36117.1"/>
    <property type="molecule type" value="Genomic_DNA"/>
</dbReference>
<keyword evidence="4 5" id="KW-0456">Lyase</keyword>
<dbReference type="InterPro" id="IPR022643">
    <property type="entry name" value="De-COase2_C"/>
</dbReference>
<reference evidence="11 12" key="2">
    <citation type="submission" date="2008-10" db="EMBL/GenBank/DDBJ databases">
        <title>Draft genome sequence of Anaerococcus hydrogenalis (DSM 7454).</title>
        <authorList>
            <person name="Sudarsanam P."/>
            <person name="Ley R."/>
            <person name="Guruge J."/>
            <person name="Turnbaugh P.J."/>
            <person name="Mahowald M."/>
            <person name="Liep D."/>
            <person name="Gordon J."/>
        </authorList>
    </citation>
    <scope>NUCLEOTIDE SEQUENCE [LARGE SCALE GENOMIC DNA]</scope>
    <source>
        <strain evidence="11 12">DSM 7454</strain>
    </source>
</reference>
<dbReference type="GO" id="GO:0008836">
    <property type="term" value="F:diaminopimelate decarboxylase activity"/>
    <property type="evidence" value="ECO:0007669"/>
    <property type="project" value="UniProtKB-UniRule"/>
</dbReference>
<dbReference type="InterPro" id="IPR029066">
    <property type="entry name" value="PLP-binding_barrel"/>
</dbReference>
<feature type="binding site" evidence="5">
    <location>
        <position position="246"/>
    </location>
    <ligand>
        <name>pyridoxal 5'-phosphate</name>
        <dbReference type="ChEBI" id="CHEBI:597326"/>
    </ligand>
</feature>
<evidence type="ECO:0000313" key="12">
    <source>
        <dbReference type="Proteomes" id="UP000005451"/>
    </source>
</evidence>
<dbReference type="eggNOG" id="COG0019">
    <property type="taxonomic scope" value="Bacteria"/>
</dbReference>
<feature type="modified residue" description="N6-(pyridoxal phosphate)lysine" evidence="5 7">
    <location>
        <position position="64"/>
    </location>
</feature>
<dbReference type="InterPro" id="IPR022644">
    <property type="entry name" value="De-COase2_N"/>
</dbReference>
<organism evidence="11 12">
    <name type="scientific">Anaerococcus hydrogenalis DSM 7454</name>
    <dbReference type="NCBI Taxonomy" id="561177"/>
    <lineage>
        <taxon>Bacteria</taxon>
        <taxon>Bacillati</taxon>
        <taxon>Bacillota</taxon>
        <taxon>Tissierellia</taxon>
        <taxon>Tissierellales</taxon>
        <taxon>Peptoniphilaceae</taxon>
        <taxon>Anaerococcus</taxon>
    </lineage>
</organism>
<comment type="catalytic activity">
    <reaction evidence="5 8">
        <text>meso-2,6-diaminopimelate + H(+) = L-lysine + CO2</text>
        <dbReference type="Rhea" id="RHEA:15101"/>
        <dbReference type="ChEBI" id="CHEBI:15378"/>
        <dbReference type="ChEBI" id="CHEBI:16526"/>
        <dbReference type="ChEBI" id="CHEBI:32551"/>
        <dbReference type="ChEBI" id="CHEBI:57791"/>
        <dbReference type="EC" id="4.1.1.20"/>
    </reaction>
</comment>
<feature type="binding site" evidence="5">
    <location>
        <position position="291"/>
    </location>
    <ligand>
        <name>substrate</name>
    </ligand>
</feature>
<keyword evidence="5 8" id="KW-0457">Lysine biosynthesis</keyword>
<comment type="subunit">
    <text evidence="5">Homodimer.</text>
</comment>
<proteinExistence type="inferred from homology"/>
<evidence type="ECO:0000256" key="4">
    <source>
        <dbReference type="ARBA" id="ARBA00023239"/>
    </source>
</evidence>
<evidence type="ECO:0000256" key="3">
    <source>
        <dbReference type="ARBA" id="ARBA00022898"/>
    </source>
</evidence>
<name>B6W8X7_9FIRM</name>
<feature type="domain" description="Orn/DAP/Arg decarboxylase 2 N-terminal" evidence="10">
    <location>
        <begin position="46"/>
        <end position="294"/>
    </location>
</feature>
<dbReference type="FunFam" id="3.20.20.10:FF:000003">
    <property type="entry name" value="Diaminopimelate decarboxylase"/>
    <property type="match status" value="1"/>
</dbReference>
<comment type="caution">
    <text evidence="11">The sequence shown here is derived from an EMBL/GenBank/DDBJ whole genome shotgun (WGS) entry which is preliminary data.</text>
</comment>
<dbReference type="Proteomes" id="UP000005451">
    <property type="component" value="Unassembled WGS sequence"/>
</dbReference>
<dbReference type="InterPro" id="IPR009006">
    <property type="entry name" value="Ala_racemase/Decarboxylase_C"/>
</dbReference>
<feature type="active site" description="Proton donor" evidence="7">
    <location>
        <position position="359"/>
    </location>
</feature>
<comment type="function">
    <text evidence="5">Specifically catalyzes the decarboxylation of meso-diaminopimelate (meso-DAP) to L-lysine.</text>
</comment>
<dbReference type="CDD" id="cd06828">
    <property type="entry name" value="PLPDE_III_DapDC"/>
    <property type="match status" value="1"/>
</dbReference>
<dbReference type="InterPro" id="IPR000183">
    <property type="entry name" value="Orn/DAP/Arg_de-COase"/>
</dbReference>
<dbReference type="HAMAP" id="MF_02120">
    <property type="entry name" value="LysA"/>
    <property type="match status" value="1"/>
</dbReference>
<dbReference type="NCBIfam" id="TIGR01048">
    <property type="entry name" value="lysA"/>
    <property type="match status" value="1"/>
</dbReference>
<dbReference type="SUPFAM" id="SSF51419">
    <property type="entry name" value="PLP-binding barrel"/>
    <property type="match status" value="1"/>
</dbReference>
<feature type="binding site" evidence="5">
    <location>
        <position position="388"/>
    </location>
    <ligand>
        <name>substrate</name>
    </ligand>
</feature>
<evidence type="ECO:0000256" key="2">
    <source>
        <dbReference type="ARBA" id="ARBA00022793"/>
    </source>
</evidence>
<evidence type="ECO:0000259" key="10">
    <source>
        <dbReference type="Pfam" id="PF02784"/>
    </source>
</evidence>
<dbReference type="SUPFAM" id="SSF50621">
    <property type="entry name" value="Alanine racemase C-terminal domain-like"/>
    <property type="match status" value="1"/>
</dbReference>
<protein>
    <recommendedName>
        <fullName evidence="5 6">Diaminopimelate decarboxylase</fullName>
        <shortName evidence="5">DAP decarboxylase</shortName>
        <shortName evidence="5">DAPDC</shortName>
        <ecNumber evidence="5 6">4.1.1.20</ecNumber>
    </recommendedName>
</protein>
<dbReference type="AlphaFoldDB" id="B6W8X7"/>
<dbReference type="PRINTS" id="PR01179">
    <property type="entry name" value="ODADCRBXLASE"/>
</dbReference>
<dbReference type="RefSeq" id="WP_004814033.1">
    <property type="nucleotide sequence ID" value="NZ_ABXA01000026.1"/>
</dbReference>
<comment type="pathway">
    <text evidence="5 8">Amino-acid biosynthesis; L-lysine biosynthesis via DAP pathway; L-lysine from DL-2,6-diaminopimelate: step 1/1.</text>
</comment>
<feature type="domain" description="Orn/DAP/Arg decarboxylase 2 C-terminal" evidence="9">
    <location>
        <begin position="33"/>
        <end position="386"/>
    </location>
</feature>
<keyword evidence="2 5" id="KW-0210">Decarboxylase</keyword>
<dbReference type="Gene3D" id="2.40.37.10">
    <property type="entry name" value="Lyase, Ornithine Decarboxylase, Chain A, domain 1"/>
    <property type="match status" value="1"/>
</dbReference>
<dbReference type="EC" id="4.1.1.20" evidence="5 6"/>
<accession>B6W8X7</accession>
<dbReference type="STRING" id="561177.ANHYDRO_01028"/>
<dbReference type="GO" id="GO:0030170">
    <property type="term" value="F:pyridoxal phosphate binding"/>
    <property type="evidence" value="ECO:0007669"/>
    <property type="project" value="UniProtKB-UniRule"/>
</dbReference>
<keyword evidence="3 5" id="KW-0663">Pyridoxal phosphate</keyword>
<dbReference type="Gene3D" id="3.20.20.10">
    <property type="entry name" value="Alanine racemase"/>
    <property type="match status" value="1"/>
</dbReference>
<keyword evidence="5" id="KW-0028">Amino-acid biosynthesis</keyword>
<dbReference type="PRINTS" id="PR01181">
    <property type="entry name" value="DAPDCRBXLASE"/>
</dbReference>
<reference evidence="11 12" key="1">
    <citation type="submission" date="2008-09" db="EMBL/GenBank/DDBJ databases">
        <authorList>
            <person name="Fulton L."/>
            <person name="Clifton S."/>
            <person name="Fulton B."/>
            <person name="Xu J."/>
            <person name="Minx P."/>
            <person name="Pepin K.H."/>
            <person name="Johnson M."/>
            <person name="Thiruvilangam P."/>
            <person name="Bhonagiri V."/>
            <person name="Nash W.E."/>
            <person name="Mardis E.R."/>
            <person name="Wilson R.K."/>
        </authorList>
    </citation>
    <scope>NUCLEOTIDE SEQUENCE [LARGE SCALE GENOMIC DNA]</scope>
    <source>
        <strain evidence="11 12">DSM 7454</strain>
    </source>
</reference>
<dbReference type="PANTHER" id="PTHR43727">
    <property type="entry name" value="DIAMINOPIMELATE DECARBOXYLASE"/>
    <property type="match status" value="1"/>
</dbReference>
<dbReference type="GO" id="GO:0009089">
    <property type="term" value="P:lysine biosynthetic process via diaminopimelate"/>
    <property type="evidence" value="ECO:0007669"/>
    <property type="project" value="UniProtKB-UniRule"/>
</dbReference>
<comment type="cofactor">
    <cofactor evidence="1 5 7 8">
        <name>pyridoxal 5'-phosphate</name>
        <dbReference type="ChEBI" id="CHEBI:597326"/>
    </cofactor>
</comment>
<dbReference type="Pfam" id="PF00278">
    <property type="entry name" value="Orn_DAP_Arg_deC"/>
    <property type="match status" value="1"/>
</dbReference>
<dbReference type="InterPro" id="IPR002986">
    <property type="entry name" value="DAP_deCOOHase_LysA"/>
</dbReference>
<sequence length="436" mass="49633">MLENNFKNNKGLLEIGGVNVEKLAQKYKTPLYIYDQKLIKDTASSFVENFKSEKFETEIIYATKAFSNLYVLGLLNEYNLVFDCVSKEEIFVALKAGIKGENIHFHGNNKTKEELIYAIDNDISLIIIDSEDEYYLLDEILKDKKKKASCLLRINPDVKTDTHKFIQTSNADSKFGLNIRDENTEKIIEKIIENPNINLLGFHAHIGSQVKNLEFFKEEAKIMAEFTKNIQDKFKKCFSHLNLGGGFGTRENLEDEDLDLEKFLKGLIVFMEDLFDKNKLSIKNLSIEPGRSLISKAGSILYRLGSSKITMEGYPLIFVDGGMSDNIRPSLYGAKYSAILANKLDNEKNQTYRVGGKLCESGDILIEKVKIPKVERDDLLLVPFAGAYTYSMSSNYNKLLKPAVVFVEDGKDYCAVKRQSLEDLIKRDLKYKKGDK</sequence>
<feature type="binding site" evidence="5">
    <location>
        <position position="360"/>
    </location>
    <ligand>
        <name>substrate</name>
    </ligand>
</feature>